<evidence type="ECO:0000256" key="1">
    <source>
        <dbReference type="SAM" id="MobiDB-lite"/>
    </source>
</evidence>
<organism evidence="2">
    <name type="scientific">Oryza punctata</name>
    <name type="common">Red rice</name>
    <dbReference type="NCBI Taxonomy" id="4537"/>
    <lineage>
        <taxon>Eukaryota</taxon>
        <taxon>Viridiplantae</taxon>
        <taxon>Streptophyta</taxon>
        <taxon>Embryophyta</taxon>
        <taxon>Tracheophyta</taxon>
        <taxon>Spermatophyta</taxon>
        <taxon>Magnoliopsida</taxon>
        <taxon>Liliopsida</taxon>
        <taxon>Poales</taxon>
        <taxon>Poaceae</taxon>
        <taxon>BOP clade</taxon>
        <taxon>Oryzoideae</taxon>
        <taxon>Oryzeae</taxon>
        <taxon>Oryzinae</taxon>
        <taxon>Oryza</taxon>
    </lineage>
</organism>
<protein>
    <recommendedName>
        <fullName evidence="4">Protein BIC1</fullName>
    </recommendedName>
</protein>
<dbReference type="eggNOG" id="ENOG502S7HB">
    <property type="taxonomic scope" value="Eukaryota"/>
</dbReference>
<dbReference type="Gramene" id="OPUNC04G09860.1">
    <property type="protein sequence ID" value="OPUNC04G09860.1"/>
    <property type="gene ID" value="OPUNC04G09860"/>
</dbReference>
<reference evidence="2" key="1">
    <citation type="submission" date="2015-04" db="UniProtKB">
        <authorList>
            <consortium name="EnsemblPlants"/>
        </authorList>
    </citation>
    <scope>IDENTIFICATION</scope>
</reference>
<dbReference type="CDD" id="cd22645">
    <property type="entry name" value="BIC1_CID"/>
    <property type="match status" value="1"/>
</dbReference>
<feature type="region of interest" description="Disordered" evidence="1">
    <location>
        <begin position="188"/>
        <end position="208"/>
    </location>
</feature>
<dbReference type="PANTHER" id="PTHR34207:SF2">
    <property type="entry name" value="PROTEIN BIC1"/>
    <property type="match status" value="1"/>
</dbReference>
<dbReference type="EnsemblPlants" id="OPUNC04G09860.1">
    <property type="protein sequence ID" value="OPUNC04G09860.1"/>
    <property type="gene ID" value="OPUNC04G09860"/>
</dbReference>
<proteinExistence type="predicted"/>
<name>A0A0E0KQA3_ORYPU</name>
<dbReference type="HOGENOM" id="CLU_104803_0_0_1"/>
<feature type="region of interest" description="Disordered" evidence="1">
    <location>
        <begin position="42"/>
        <end position="133"/>
    </location>
</feature>
<dbReference type="InterPro" id="IPR040374">
    <property type="entry name" value="BIC"/>
</dbReference>
<evidence type="ECO:0000313" key="2">
    <source>
        <dbReference type="EnsemblPlants" id="OPUNC04G09860.1"/>
    </source>
</evidence>
<feature type="compositionally biased region" description="Basic and acidic residues" evidence="1">
    <location>
        <begin position="68"/>
        <end position="84"/>
    </location>
</feature>
<sequence>MATSGDVEEVPEPGMDHPAEPCMGVDLGGDQLAPMTEEISFPLAADMTSDHHEAAQLEHSAETSTSKSEPEEVAAKTTSDDHCEAAALIPKHAADGSSTASEEEVPVLSPVAKEQQEAAEDDGQAESARERLKRHRREMAGRVWVPDMWGQEKLLKDWVDCAVFDRPLVPPDLLTARRALVAECCTRRPDRTTTPAGSSPLRVQNSCS</sequence>
<dbReference type="AlphaFoldDB" id="A0A0E0KQA3"/>
<evidence type="ECO:0000313" key="3">
    <source>
        <dbReference type="Proteomes" id="UP000026962"/>
    </source>
</evidence>
<reference evidence="2" key="2">
    <citation type="submission" date="2018-05" db="EMBL/GenBank/DDBJ databases">
        <title>OpunRS2 (Oryza punctata Reference Sequence Version 2).</title>
        <authorList>
            <person name="Zhang J."/>
            <person name="Kudrna D."/>
            <person name="Lee S."/>
            <person name="Talag J."/>
            <person name="Welchert J."/>
            <person name="Wing R.A."/>
        </authorList>
    </citation>
    <scope>NUCLEOTIDE SEQUENCE [LARGE SCALE GENOMIC DNA]</scope>
</reference>
<keyword evidence="3" id="KW-1185">Reference proteome</keyword>
<dbReference type="STRING" id="4537.A0A0E0KQA3"/>
<dbReference type="OMA" id="CMASFSD"/>
<accession>A0A0E0KQA3</accession>
<feature type="compositionally biased region" description="Basic and acidic residues" evidence="1">
    <location>
        <begin position="48"/>
        <end position="61"/>
    </location>
</feature>
<evidence type="ECO:0008006" key="4">
    <source>
        <dbReference type="Google" id="ProtNLM"/>
    </source>
</evidence>
<dbReference type="Proteomes" id="UP000026962">
    <property type="component" value="Chromosome 4"/>
</dbReference>
<feature type="region of interest" description="Disordered" evidence="1">
    <location>
        <begin position="1"/>
        <end position="30"/>
    </location>
</feature>
<feature type="compositionally biased region" description="Acidic residues" evidence="1">
    <location>
        <begin position="1"/>
        <end position="11"/>
    </location>
</feature>
<dbReference type="GO" id="GO:0009785">
    <property type="term" value="P:blue light signaling pathway"/>
    <property type="evidence" value="ECO:0007669"/>
    <property type="project" value="InterPro"/>
</dbReference>
<dbReference type="PANTHER" id="PTHR34207">
    <property type="entry name" value="PROTEIN BIC1"/>
    <property type="match status" value="1"/>
</dbReference>